<dbReference type="PROSITE" id="PS50928">
    <property type="entry name" value="ABC_TM1"/>
    <property type="match status" value="1"/>
</dbReference>
<dbReference type="EMBL" id="JAGGLR010000006">
    <property type="protein sequence ID" value="MBP2061602.1"/>
    <property type="molecule type" value="Genomic_DNA"/>
</dbReference>
<dbReference type="HOGENOM" id="CLU_019602_1_0_11"/>
<keyword evidence="12" id="KW-1185">Reference proteome</keyword>
<feature type="transmembrane region" description="Helical" evidence="8">
    <location>
        <begin position="189"/>
        <end position="210"/>
    </location>
</feature>
<dbReference type="SUPFAM" id="SSF161098">
    <property type="entry name" value="MetI-like"/>
    <property type="match status" value="1"/>
</dbReference>
<feature type="domain" description="ABC transmembrane type-1" evidence="9">
    <location>
        <begin position="19"/>
        <end position="207"/>
    </location>
</feature>
<keyword evidence="5" id="KW-0029">Amino-acid transport</keyword>
<dbReference type="PANTHER" id="PTHR30614">
    <property type="entry name" value="MEMBRANE COMPONENT OF AMINO ACID ABC TRANSPORTER"/>
    <property type="match status" value="1"/>
</dbReference>
<dbReference type="Pfam" id="PF00528">
    <property type="entry name" value="BPD_transp_1"/>
    <property type="match status" value="1"/>
</dbReference>
<sequence length="216" mass="23928">MSWNWDVAKDFLPELGKGLLITLEATALGSVLAFALGLVWAMAFRSPTRFVRWPVAAVVEFIRNTPLLVQLFFFYYVLPTWDIKFSALTTGVIALGLHYSTYTAEVYRAGIDGVPKGQWEAATALSLSRGRTWIAVILPQAIRRVVPALGNYVIAMLKDSPMLALIGVVDMLQKARAEGASSFQYIEPYTMVGIAFIVIAYPASLLMRALERRLGH</sequence>
<keyword evidence="3" id="KW-1003">Cell membrane</keyword>
<feature type="transmembrane region" description="Helical" evidence="8">
    <location>
        <begin position="20"/>
        <end position="43"/>
    </location>
</feature>
<dbReference type="GO" id="GO:0022857">
    <property type="term" value="F:transmembrane transporter activity"/>
    <property type="evidence" value="ECO:0007669"/>
    <property type="project" value="InterPro"/>
</dbReference>
<dbReference type="InterPro" id="IPR035906">
    <property type="entry name" value="MetI-like_sf"/>
</dbReference>
<evidence type="ECO:0000256" key="4">
    <source>
        <dbReference type="ARBA" id="ARBA00022692"/>
    </source>
</evidence>
<evidence type="ECO:0000313" key="12">
    <source>
        <dbReference type="Proteomes" id="UP000756710"/>
    </source>
</evidence>
<evidence type="ECO:0000259" key="9">
    <source>
        <dbReference type="PROSITE" id="PS50928"/>
    </source>
</evidence>
<reference evidence="11 12" key="2">
    <citation type="submission" date="2021-03" db="EMBL/GenBank/DDBJ databases">
        <title>Genomic Encyclopedia of Type Strains, Phase IV (KMG-IV): sequencing the most valuable type-strain genomes for metagenomic binning, comparative biology and taxonomic classification.</title>
        <authorList>
            <person name="Goeker M."/>
        </authorList>
    </citation>
    <scope>NUCLEOTIDE SEQUENCE [LARGE SCALE GENOMIC DNA]</scope>
    <source>
        <strain evidence="11 12">DSM 41954</strain>
    </source>
</reference>
<gene>
    <name evidence="11" type="ORF">J2Z30_002611</name>
    <name evidence="10" type="ORF">SIRAN6179</name>
</gene>
<evidence type="ECO:0000256" key="6">
    <source>
        <dbReference type="ARBA" id="ARBA00022989"/>
    </source>
</evidence>
<dbReference type="InterPro" id="IPR014341">
    <property type="entry name" value="Ectoine_EhuD"/>
</dbReference>
<evidence type="ECO:0000256" key="5">
    <source>
        <dbReference type="ARBA" id="ARBA00022970"/>
    </source>
</evidence>
<dbReference type="EMBL" id="LK022848">
    <property type="protein sequence ID" value="CDR09572.1"/>
    <property type="molecule type" value="Genomic_DNA"/>
</dbReference>
<dbReference type="CDD" id="cd06261">
    <property type="entry name" value="TM_PBP2"/>
    <property type="match status" value="1"/>
</dbReference>
<evidence type="ECO:0000313" key="10">
    <source>
        <dbReference type="EMBL" id="CDR09572.1"/>
    </source>
</evidence>
<dbReference type="PANTHER" id="PTHR30614:SF0">
    <property type="entry name" value="L-CYSTINE TRANSPORT SYSTEM PERMEASE PROTEIN TCYL"/>
    <property type="match status" value="1"/>
</dbReference>
<accession>A0A060ZTN5</accession>
<dbReference type="InterPro" id="IPR010065">
    <property type="entry name" value="AA_ABC_transptr_permease_3TM"/>
</dbReference>
<dbReference type="NCBIfam" id="TIGR03003">
    <property type="entry name" value="ectoine_ehuD"/>
    <property type="match status" value="1"/>
</dbReference>
<dbReference type="RefSeq" id="WP_044574748.1">
    <property type="nucleotide sequence ID" value="NZ_BAABDR010000045.1"/>
</dbReference>
<dbReference type="GO" id="GO:0006865">
    <property type="term" value="P:amino acid transport"/>
    <property type="evidence" value="ECO:0007669"/>
    <property type="project" value="UniProtKB-KW"/>
</dbReference>
<protein>
    <submittedName>
        <fullName evidence="10">Ectoine/hydroxyectoine ABC transporter, permeaseprotein EhuD</fullName>
    </submittedName>
    <submittedName>
        <fullName evidence="11">Polar amino acid transport system permease protein</fullName>
    </submittedName>
</protein>
<evidence type="ECO:0000256" key="2">
    <source>
        <dbReference type="ARBA" id="ARBA00022448"/>
    </source>
</evidence>
<dbReference type="Gene3D" id="1.10.3720.10">
    <property type="entry name" value="MetI-like"/>
    <property type="match status" value="1"/>
</dbReference>
<dbReference type="Proteomes" id="UP000756710">
    <property type="component" value="Unassembled WGS sequence"/>
</dbReference>
<comment type="subcellular location">
    <subcellularLocation>
        <location evidence="1 8">Cell membrane</location>
        <topology evidence="1 8">Multi-pass membrane protein</topology>
    </subcellularLocation>
</comment>
<reference evidence="10" key="1">
    <citation type="submission" date="2014-05" db="EMBL/GenBank/DDBJ databases">
        <authorList>
            <person name="Horn Fabian"/>
        </authorList>
    </citation>
    <scope>NUCLEOTIDE SEQUENCE</scope>
</reference>
<keyword evidence="6 8" id="KW-1133">Transmembrane helix</keyword>
<keyword evidence="4 8" id="KW-0812">Transmembrane</keyword>
<keyword evidence="2 8" id="KW-0813">Transport</keyword>
<comment type="similarity">
    <text evidence="8">Belongs to the binding-protein-dependent transport system permease family.</text>
</comment>
<dbReference type="NCBIfam" id="TIGR01726">
    <property type="entry name" value="HEQRo_perm_3TM"/>
    <property type="match status" value="1"/>
</dbReference>
<dbReference type="AlphaFoldDB" id="A0A060ZTN5"/>
<name>A0A060ZTN5_9ACTN</name>
<evidence type="ECO:0000256" key="1">
    <source>
        <dbReference type="ARBA" id="ARBA00004651"/>
    </source>
</evidence>
<dbReference type="GO" id="GO:0043190">
    <property type="term" value="C:ATP-binding cassette (ABC) transporter complex"/>
    <property type="evidence" value="ECO:0007669"/>
    <property type="project" value="InterPro"/>
</dbReference>
<proteinExistence type="inferred from homology"/>
<evidence type="ECO:0000256" key="7">
    <source>
        <dbReference type="ARBA" id="ARBA00023136"/>
    </source>
</evidence>
<organism evidence="10">
    <name type="scientific">Streptomyces iranensis</name>
    <dbReference type="NCBI Taxonomy" id="576784"/>
    <lineage>
        <taxon>Bacteria</taxon>
        <taxon>Bacillati</taxon>
        <taxon>Actinomycetota</taxon>
        <taxon>Actinomycetes</taxon>
        <taxon>Kitasatosporales</taxon>
        <taxon>Streptomycetaceae</taxon>
        <taxon>Streptomyces</taxon>
        <taxon>Streptomyces violaceusniger group</taxon>
    </lineage>
</organism>
<evidence type="ECO:0000313" key="11">
    <source>
        <dbReference type="EMBL" id="MBP2061602.1"/>
    </source>
</evidence>
<evidence type="ECO:0000256" key="8">
    <source>
        <dbReference type="RuleBase" id="RU363032"/>
    </source>
</evidence>
<keyword evidence="7 8" id="KW-0472">Membrane</keyword>
<dbReference type="InterPro" id="IPR043429">
    <property type="entry name" value="ArtM/GltK/GlnP/TcyL/YhdX-like"/>
</dbReference>
<evidence type="ECO:0000256" key="3">
    <source>
        <dbReference type="ARBA" id="ARBA00022475"/>
    </source>
</evidence>
<dbReference type="InterPro" id="IPR000515">
    <property type="entry name" value="MetI-like"/>
</dbReference>